<feature type="compositionally biased region" description="Basic and acidic residues" evidence="1">
    <location>
        <begin position="139"/>
        <end position="160"/>
    </location>
</feature>
<evidence type="ECO:0000313" key="4">
    <source>
        <dbReference type="EMBL" id="CAG9129266.1"/>
    </source>
</evidence>
<keyword evidence="6" id="KW-1185">Reference proteome</keyword>
<gene>
    <name evidence="3" type="ORF">BXYJ_LOCUS13917</name>
</gene>
<dbReference type="EMBL" id="CAJFCV020000006">
    <property type="protein sequence ID" value="CAG9129266.1"/>
    <property type="molecule type" value="Genomic_DNA"/>
</dbReference>
<evidence type="ECO:0000313" key="7">
    <source>
        <dbReference type="WBParaSite" id="BXY_0980100.1"/>
    </source>
</evidence>
<proteinExistence type="predicted"/>
<reference evidence="4" key="2">
    <citation type="submission" date="2020-08" db="EMBL/GenBank/DDBJ databases">
        <authorList>
            <person name="Kikuchi T."/>
        </authorList>
    </citation>
    <scope>NUCLEOTIDE SEQUENCE</scope>
    <source>
        <strain evidence="3">Ka4C1</strain>
    </source>
</reference>
<sequence length="178" mass="19756">MRLSEITEPPDEDHMTTYVIGIFVGGLVLLVLMVLMIIFVRKCLNREAPVRPPEASSVPETPAEPYYTADQFEYKGTLYLKKDWDLKNVTDDAPIDPDLAPPSARIQHTTGQGNVVYEIGCEFEAPKSQKTQGSTVVQKVEEKIGAEEENSGKNEEEKTQQSENNGAKSNVKKKEGGK</sequence>
<evidence type="ECO:0000256" key="2">
    <source>
        <dbReference type="SAM" id="Phobius"/>
    </source>
</evidence>
<accession>A0A1I7S9V4</accession>
<reference evidence="7" key="1">
    <citation type="submission" date="2016-11" db="UniProtKB">
        <authorList>
            <consortium name="WormBaseParasite"/>
        </authorList>
    </citation>
    <scope>IDENTIFICATION</scope>
</reference>
<organism evidence="5 7">
    <name type="scientific">Bursaphelenchus xylophilus</name>
    <name type="common">Pinewood nematode worm</name>
    <name type="synonym">Aphelenchoides xylophilus</name>
    <dbReference type="NCBI Taxonomy" id="6326"/>
    <lineage>
        <taxon>Eukaryota</taxon>
        <taxon>Metazoa</taxon>
        <taxon>Ecdysozoa</taxon>
        <taxon>Nematoda</taxon>
        <taxon>Chromadorea</taxon>
        <taxon>Rhabditida</taxon>
        <taxon>Tylenchina</taxon>
        <taxon>Tylenchomorpha</taxon>
        <taxon>Aphelenchoidea</taxon>
        <taxon>Aphelenchoididae</taxon>
        <taxon>Bursaphelenchus</taxon>
    </lineage>
</organism>
<evidence type="ECO:0000313" key="5">
    <source>
        <dbReference type="Proteomes" id="UP000095284"/>
    </source>
</evidence>
<evidence type="ECO:0000313" key="3">
    <source>
        <dbReference type="EMBL" id="CAD5233826.1"/>
    </source>
</evidence>
<evidence type="ECO:0000256" key="1">
    <source>
        <dbReference type="SAM" id="MobiDB-lite"/>
    </source>
</evidence>
<feature type="transmembrane region" description="Helical" evidence="2">
    <location>
        <begin position="20"/>
        <end position="40"/>
    </location>
</feature>
<evidence type="ECO:0000313" key="6">
    <source>
        <dbReference type="Proteomes" id="UP000659654"/>
    </source>
</evidence>
<name>A0A1I7S9V4_BURXY</name>
<keyword evidence="2" id="KW-1133">Transmembrane helix</keyword>
<feature type="compositionally biased region" description="Polar residues" evidence="1">
    <location>
        <begin position="128"/>
        <end position="137"/>
    </location>
</feature>
<protein>
    <submittedName>
        <fullName evidence="3">(pine wood nematode) hypothetical protein</fullName>
    </submittedName>
</protein>
<feature type="region of interest" description="Disordered" evidence="1">
    <location>
        <begin position="127"/>
        <end position="178"/>
    </location>
</feature>
<dbReference type="Proteomes" id="UP000095284">
    <property type="component" value="Unplaced"/>
</dbReference>
<dbReference type="AlphaFoldDB" id="A0A1I7S9V4"/>
<dbReference type="EMBL" id="CAJFDI010000006">
    <property type="protein sequence ID" value="CAD5233826.1"/>
    <property type="molecule type" value="Genomic_DNA"/>
</dbReference>
<dbReference type="Proteomes" id="UP000659654">
    <property type="component" value="Unassembled WGS sequence"/>
</dbReference>
<keyword evidence="2" id="KW-0472">Membrane</keyword>
<keyword evidence="2" id="KW-0812">Transmembrane</keyword>
<dbReference type="Proteomes" id="UP000582659">
    <property type="component" value="Unassembled WGS sequence"/>
</dbReference>
<dbReference type="WBParaSite" id="BXY_0980100.1">
    <property type="protein sequence ID" value="BXY_0980100.1"/>
    <property type="gene ID" value="BXY_0980100"/>
</dbReference>